<feature type="domain" description="HTH marR-type" evidence="5">
    <location>
        <begin position="35"/>
        <end position="166"/>
    </location>
</feature>
<dbReference type="PANTHER" id="PTHR35790">
    <property type="entry name" value="HTH-TYPE TRANSCRIPTIONAL REGULATOR PCHR"/>
    <property type="match status" value="1"/>
</dbReference>
<sequence length="185" mass="19670">MAVLKVSKAKHHAPSQGDGTSVSSKAGTGPVISADRYVPGLLRAVANKLEGGTSRFLRMHYGIGLSEWYMLAALAAAPGISSPEIAKAAGLDKAAISRGLTRMEEQKLVASRNGSGRSRVTSLTVKGRRLYDRIAEVALVREEQLLSQFSVKDVDSLISLLTALARSTASLKDTVPKLPSRKKVT</sequence>
<proteinExistence type="predicted"/>
<comment type="caution">
    <text evidence="6">The sequence shown here is derived from an EMBL/GenBank/DDBJ whole genome shotgun (WGS) entry which is preliminary data.</text>
</comment>
<keyword evidence="3" id="KW-0804">Transcription</keyword>
<dbReference type="Pfam" id="PF12802">
    <property type="entry name" value="MarR_2"/>
    <property type="match status" value="1"/>
</dbReference>
<dbReference type="PANTHER" id="PTHR35790:SF4">
    <property type="entry name" value="HTH-TYPE TRANSCRIPTIONAL REGULATOR PCHR"/>
    <property type="match status" value="1"/>
</dbReference>
<dbReference type="InterPro" id="IPR000835">
    <property type="entry name" value="HTH_MarR-typ"/>
</dbReference>
<keyword evidence="7" id="KW-1185">Reference proteome</keyword>
<dbReference type="RefSeq" id="WP_227323034.1">
    <property type="nucleotide sequence ID" value="NZ_JAESVB010000013.1"/>
</dbReference>
<dbReference type="GO" id="GO:0003700">
    <property type="term" value="F:DNA-binding transcription factor activity"/>
    <property type="evidence" value="ECO:0007669"/>
    <property type="project" value="InterPro"/>
</dbReference>
<organism evidence="6 7">
    <name type="scientific">Acidisoma silvae</name>
    <dbReference type="NCBI Taxonomy" id="2802396"/>
    <lineage>
        <taxon>Bacteria</taxon>
        <taxon>Pseudomonadati</taxon>
        <taxon>Pseudomonadota</taxon>
        <taxon>Alphaproteobacteria</taxon>
        <taxon>Acetobacterales</taxon>
        <taxon>Acidocellaceae</taxon>
        <taxon>Acidisoma</taxon>
    </lineage>
</organism>
<dbReference type="InterPro" id="IPR052067">
    <property type="entry name" value="Metal_resp_HTH_trans_reg"/>
</dbReference>
<dbReference type="SMART" id="SM00347">
    <property type="entry name" value="HTH_MARR"/>
    <property type="match status" value="1"/>
</dbReference>
<reference evidence="6" key="1">
    <citation type="journal article" date="2021" name="Microorganisms">
        <title>Acidisoma silvae sp. nov. and Acidisomacellulosilytica sp. nov., Two Acidophilic Bacteria Isolated from Decaying Wood, Hydrolyzing Cellulose and Producing Poly-3-hydroxybutyrate.</title>
        <authorList>
            <person name="Mieszkin S."/>
            <person name="Pouder E."/>
            <person name="Uroz S."/>
            <person name="Simon-Colin C."/>
            <person name="Alain K."/>
        </authorList>
    </citation>
    <scope>NUCLEOTIDE SEQUENCE</scope>
    <source>
        <strain evidence="6">HW T2.11</strain>
    </source>
</reference>
<evidence type="ECO:0000259" key="5">
    <source>
        <dbReference type="PROSITE" id="PS50995"/>
    </source>
</evidence>
<feature type="compositionally biased region" description="Polar residues" evidence="4">
    <location>
        <begin position="17"/>
        <end position="26"/>
    </location>
</feature>
<protein>
    <submittedName>
        <fullName evidence="6">MarR family transcriptional regulator</fullName>
    </submittedName>
</protein>
<evidence type="ECO:0000256" key="2">
    <source>
        <dbReference type="ARBA" id="ARBA00023125"/>
    </source>
</evidence>
<reference evidence="6" key="2">
    <citation type="submission" date="2021-01" db="EMBL/GenBank/DDBJ databases">
        <authorList>
            <person name="Mieszkin S."/>
            <person name="Pouder E."/>
            <person name="Alain K."/>
        </authorList>
    </citation>
    <scope>NUCLEOTIDE SEQUENCE</scope>
    <source>
        <strain evidence="6">HW T2.11</strain>
    </source>
</reference>
<keyword evidence="2" id="KW-0238">DNA-binding</keyword>
<evidence type="ECO:0000256" key="1">
    <source>
        <dbReference type="ARBA" id="ARBA00023015"/>
    </source>
</evidence>
<dbReference type="GO" id="GO:0003677">
    <property type="term" value="F:DNA binding"/>
    <property type="evidence" value="ECO:0007669"/>
    <property type="project" value="UniProtKB-KW"/>
</dbReference>
<gene>
    <name evidence="6" type="ORF">ASILVAE211_19455</name>
</gene>
<evidence type="ECO:0000256" key="4">
    <source>
        <dbReference type="SAM" id="MobiDB-lite"/>
    </source>
</evidence>
<feature type="region of interest" description="Disordered" evidence="4">
    <location>
        <begin position="1"/>
        <end position="27"/>
    </location>
</feature>
<dbReference type="Proteomes" id="UP000708298">
    <property type="component" value="Unassembled WGS sequence"/>
</dbReference>
<accession>A0A964E0I3</accession>
<dbReference type="Gene3D" id="1.10.10.10">
    <property type="entry name" value="Winged helix-like DNA-binding domain superfamily/Winged helix DNA-binding domain"/>
    <property type="match status" value="1"/>
</dbReference>
<keyword evidence="1" id="KW-0805">Transcription regulation</keyword>
<dbReference type="InterPro" id="IPR036388">
    <property type="entry name" value="WH-like_DNA-bd_sf"/>
</dbReference>
<dbReference type="EMBL" id="JAESVB010000013">
    <property type="protein sequence ID" value="MCB8877381.1"/>
    <property type="molecule type" value="Genomic_DNA"/>
</dbReference>
<dbReference type="AlphaFoldDB" id="A0A964E0I3"/>
<dbReference type="PROSITE" id="PS50995">
    <property type="entry name" value="HTH_MARR_2"/>
    <property type="match status" value="1"/>
</dbReference>
<dbReference type="SUPFAM" id="SSF46785">
    <property type="entry name" value="Winged helix' DNA-binding domain"/>
    <property type="match status" value="1"/>
</dbReference>
<evidence type="ECO:0000313" key="7">
    <source>
        <dbReference type="Proteomes" id="UP000708298"/>
    </source>
</evidence>
<dbReference type="InterPro" id="IPR036390">
    <property type="entry name" value="WH_DNA-bd_sf"/>
</dbReference>
<evidence type="ECO:0000313" key="6">
    <source>
        <dbReference type="EMBL" id="MCB8877381.1"/>
    </source>
</evidence>
<evidence type="ECO:0000256" key="3">
    <source>
        <dbReference type="ARBA" id="ARBA00023163"/>
    </source>
</evidence>
<name>A0A964E0I3_9PROT</name>